<name>A0A3N4IXZ7_9PEZI</name>
<dbReference type="OrthoDB" id="1577640at2759"/>
<dbReference type="AlphaFoldDB" id="A0A3N4IXZ7"/>
<sequence>MNGDLIDHQLSCFVLGNKILFICQFGRHWIASMESVHEESRESLVIRLAREKGLQGSPITTTLLTARPHLQTNVAKYHAKAVMTLVSPCRDDILRYLEMKLELDSERHPMNGRLREDIMTVIPERMLELRVGECISPSIAVV</sequence>
<protein>
    <submittedName>
        <fullName evidence="1">Uncharacterized protein</fullName>
    </submittedName>
</protein>
<gene>
    <name evidence="1" type="ORF">L873DRAFT_352507</name>
</gene>
<evidence type="ECO:0000313" key="1">
    <source>
        <dbReference type="EMBL" id="RPA91052.1"/>
    </source>
</evidence>
<proteinExistence type="predicted"/>
<dbReference type="Proteomes" id="UP000276215">
    <property type="component" value="Unassembled WGS sequence"/>
</dbReference>
<reference evidence="1 2" key="1">
    <citation type="journal article" date="2018" name="Nat. Ecol. Evol.">
        <title>Pezizomycetes genomes reveal the molecular basis of ectomycorrhizal truffle lifestyle.</title>
        <authorList>
            <person name="Murat C."/>
            <person name="Payen T."/>
            <person name="Noel B."/>
            <person name="Kuo A."/>
            <person name="Morin E."/>
            <person name="Chen J."/>
            <person name="Kohler A."/>
            <person name="Krizsan K."/>
            <person name="Balestrini R."/>
            <person name="Da Silva C."/>
            <person name="Montanini B."/>
            <person name="Hainaut M."/>
            <person name="Levati E."/>
            <person name="Barry K.W."/>
            <person name="Belfiori B."/>
            <person name="Cichocki N."/>
            <person name="Clum A."/>
            <person name="Dockter R.B."/>
            <person name="Fauchery L."/>
            <person name="Guy J."/>
            <person name="Iotti M."/>
            <person name="Le Tacon F."/>
            <person name="Lindquist E.A."/>
            <person name="Lipzen A."/>
            <person name="Malagnac F."/>
            <person name="Mello A."/>
            <person name="Molinier V."/>
            <person name="Miyauchi S."/>
            <person name="Poulain J."/>
            <person name="Riccioni C."/>
            <person name="Rubini A."/>
            <person name="Sitrit Y."/>
            <person name="Splivallo R."/>
            <person name="Traeger S."/>
            <person name="Wang M."/>
            <person name="Zifcakova L."/>
            <person name="Wipf D."/>
            <person name="Zambonelli A."/>
            <person name="Paolocci F."/>
            <person name="Nowrousian M."/>
            <person name="Ottonello S."/>
            <person name="Baldrian P."/>
            <person name="Spatafora J.W."/>
            <person name="Henrissat B."/>
            <person name="Nagy L.G."/>
            <person name="Aury J.M."/>
            <person name="Wincker P."/>
            <person name="Grigoriev I.V."/>
            <person name="Bonfante P."/>
            <person name="Martin F.M."/>
        </authorList>
    </citation>
    <scope>NUCLEOTIDE SEQUENCE [LARGE SCALE GENOMIC DNA]</scope>
    <source>
        <strain evidence="1 2">120613-1</strain>
    </source>
</reference>
<dbReference type="EMBL" id="ML120506">
    <property type="protein sequence ID" value="RPA91052.1"/>
    <property type="molecule type" value="Genomic_DNA"/>
</dbReference>
<accession>A0A3N4IXZ7</accession>
<keyword evidence="2" id="KW-1185">Reference proteome</keyword>
<organism evidence="1 2">
    <name type="scientific">Choiromyces venosus 120613-1</name>
    <dbReference type="NCBI Taxonomy" id="1336337"/>
    <lineage>
        <taxon>Eukaryota</taxon>
        <taxon>Fungi</taxon>
        <taxon>Dikarya</taxon>
        <taxon>Ascomycota</taxon>
        <taxon>Pezizomycotina</taxon>
        <taxon>Pezizomycetes</taxon>
        <taxon>Pezizales</taxon>
        <taxon>Tuberaceae</taxon>
        <taxon>Choiromyces</taxon>
    </lineage>
</organism>
<evidence type="ECO:0000313" key="2">
    <source>
        <dbReference type="Proteomes" id="UP000276215"/>
    </source>
</evidence>